<dbReference type="PANTHER" id="PTHR42643:SF40">
    <property type="entry name" value="IONOTROPIC RECEPTOR 41A-RELATED"/>
    <property type="match status" value="1"/>
</dbReference>
<evidence type="ECO:0000256" key="1">
    <source>
        <dbReference type="ARBA" id="ARBA00004651"/>
    </source>
</evidence>
<feature type="transmembrane region" description="Helical" evidence="9">
    <location>
        <begin position="826"/>
        <end position="847"/>
    </location>
</feature>
<organism evidence="11 12">
    <name type="scientific">Anopheles dirus</name>
    <dbReference type="NCBI Taxonomy" id="7168"/>
    <lineage>
        <taxon>Eukaryota</taxon>
        <taxon>Metazoa</taxon>
        <taxon>Ecdysozoa</taxon>
        <taxon>Arthropoda</taxon>
        <taxon>Hexapoda</taxon>
        <taxon>Insecta</taxon>
        <taxon>Pterygota</taxon>
        <taxon>Neoptera</taxon>
        <taxon>Endopterygota</taxon>
        <taxon>Diptera</taxon>
        <taxon>Nematocera</taxon>
        <taxon>Culicoidea</taxon>
        <taxon>Culicidae</taxon>
        <taxon>Anophelinae</taxon>
        <taxon>Anopheles</taxon>
    </lineage>
</organism>
<sequence>MEGSNLSYFLEHNDGVGVELAGLNSLINYLVLTYFAHFYGTCFIRAREDSVYHTAAVPTFVLELDESFELALLVTVELGCQLPGRVELYTLDISEGDPVTIRPRLLDAIDSRSASSVNLFPDKFVNMNNRRLRLGTVHYLPNAFVEDKPLGEGNARYILPAKPNVSAMISGTELWLVVLFCEIVNCTTEVMVASEWGDVFDNGTKYGLIGAPAKREVDITFGGLYTWYTCFQHLAFTAVNSRSGCTCIVAKPRLIANWRTPFLSFTGSLWGAVIAAFVTGAFAVMLMSRSRQRILQLSESARYTFSDSVLIMIGFFMEQTVPMPNELLASCALFATLMFAGFMIGSSYNGGLASTMIVPQFDASINTVHELAESRTTWVGVTSTWIYSIQLAYQPDLLALLQTFREWAEDEIARRAYDRDVAIIVERMEYGHFAHPKIDLDAMKGRKMMAEDVYWESVVGMCTKTWPGRSRFDRLVLDLKAYGILAHWELIGVAKHLSLKSQQIIKYSRESSGDEFTPLRTANVSGALLVLLTGWLLSAGTFLAELLWYHRCGCGVMRRMARFVRPQVLIVMENDEPSIDEEPPPPLPPPIDSFKENLLQAVDNNNCGCFIVTELAMFPFLDRFHEVHEKAKLRSYPKHLIAITSHYQQDRSMRERLTAHDAFESLVNVLLIDVGEVGVIELYTTRLLPVHPIGVRTELMHIERIVVNSSTADLEQTLLGNSVVYFPDKVRDMKGRRIRVSSLEYKPSIATDYGDPSKEGTVTGILGNIIDRRADLGLGAILPWSSWFVVATVTSMIGISKVTCLVPKPQLLPSWQTPFLSFPTSLWIMVGVTFMAGTMAVFTVAICRQRMTIGAAAEGNSIQHLLDALFFMVSLYVEQSAQLHNDLLTAALLLTTLLFGGFMIGNSYAGSLASIMTLPRYEKSIDTVADFLERDMRWTAGSNAWIFALYTATSPEMIRMRDSFRVIPDNSVRENLPFTDRHMGYAIEGMMHGNYGFGTQIDLNASHLLQLLKETVYFGHTIGFCSKVWPLRDAYNAFILELHQCGVLHYMELMSVIRNLGLTVQRTIATARSQEPDHGPTQLSMEHFLGVFFILFFGYSLGGLVFVVEIVAHRWWGGGA</sequence>
<evidence type="ECO:0000313" key="11">
    <source>
        <dbReference type="EnsemblMetazoa" id="ADIR010653-PA"/>
    </source>
</evidence>
<comment type="subcellular location">
    <subcellularLocation>
        <location evidence="1">Cell membrane</location>
        <topology evidence="1">Multi-pass membrane protein</topology>
    </subcellularLocation>
</comment>
<dbReference type="InterPro" id="IPR052192">
    <property type="entry name" value="Insect_Ionotropic_Sensory_Rcpt"/>
</dbReference>
<feature type="transmembrane region" description="Helical" evidence="9">
    <location>
        <begin position="269"/>
        <end position="288"/>
    </location>
</feature>
<evidence type="ECO:0000256" key="8">
    <source>
        <dbReference type="ARBA" id="ARBA00023180"/>
    </source>
</evidence>
<protein>
    <recommendedName>
        <fullName evidence="10">Ionotropic glutamate receptor C-terminal domain-containing protein</fullName>
    </recommendedName>
</protein>
<evidence type="ECO:0000313" key="12">
    <source>
        <dbReference type="Proteomes" id="UP000075884"/>
    </source>
</evidence>
<keyword evidence="3" id="KW-1003">Cell membrane</keyword>
<proteinExistence type="inferred from homology"/>
<evidence type="ECO:0000256" key="4">
    <source>
        <dbReference type="ARBA" id="ARBA00022692"/>
    </source>
</evidence>
<comment type="similarity">
    <text evidence="2">Belongs to the glutamate-gated ion channel (TC 1.A.10.1) family.</text>
</comment>
<dbReference type="GO" id="GO:0050906">
    <property type="term" value="P:detection of stimulus involved in sensory perception"/>
    <property type="evidence" value="ECO:0007669"/>
    <property type="project" value="UniProtKB-ARBA"/>
</dbReference>
<feature type="transmembrane region" description="Helical" evidence="9">
    <location>
        <begin position="527"/>
        <end position="549"/>
    </location>
</feature>
<keyword evidence="4 9" id="KW-0812">Transmembrane</keyword>
<dbReference type="VEuPathDB" id="VectorBase:ADIR010653"/>
<evidence type="ECO:0000256" key="6">
    <source>
        <dbReference type="ARBA" id="ARBA00023136"/>
    </source>
</evidence>
<evidence type="ECO:0000256" key="9">
    <source>
        <dbReference type="SAM" id="Phobius"/>
    </source>
</evidence>
<dbReference type="SUPFAM" id="SSF53850">
    <property type="entry name" value="Periplasmic binding protein-like II"/>
    <property type="match status" value="1"/>
</dbReference>
<feature type="transmembrane region" description="Helical" evidence="9">
    <location>
        <begin position="889"/>
        <end position="909"/>
    </location>
</feature>
<keyword evidence="7" id="KW-0675">Receptor</keyword>
<dbReference type="AlphaFoldDB" id="A0A182NSL3"/>
<evidence type="ECO:0000256" key="5">
    <source>
        <dbReference type="ARBA" id="ARBA00022989"/>
    </source>
</evidence>
<name>A0A182NSL3_9DIPT</name>
<reference evidence="12" key="1">
    <citation type="submission" date="2013-03" db="EMBL/GenBank/DDBJ databases">
        <title>The Genome Sequence of Anopheles dirus WRAIR2.</title>
        <authorList>
            <consortium name="The Broad Institute Genomics Platform"/>
            <person name="Neafsey D.E."/>
            <person name="Walton C."/>
            <person name="Walker B."/>
            <person name="Young S.K."/>
            <person name="Zeng Q."/>
            <person name="Gargeya S."/>
            <person name="Fitzgerald M."/>
            <person name="Haas B."/>
            <person name="Abouelleil A."/>
            <person name="Allen A.W."/>
            <person name="Alvarado L."/>
            <person name="Arachchi H.M."/>
            <person name="Berlin A.M."/>
            <person name="Chapman S.B."/>
            <person name="Gainer-Dewar J."/>
            <person name="Goldberg J."/>
            <person name="Griggs A."/>
            <person name="Gujja S."/>
            <person name="Hansen M."/>
            <person name="Howarth C."/>
            <person name="Imamovic A."/>
            <person name="Ireland A."/>
            <person name="Larimer J."/>
            <person name="McCowan C."/>
            <person name="Murphy C."/>
            <person name="Pearson M."/>
            <person name="Poon T.W."/>
            <person name="Priest M."/>
            <person name="Roberts A."/>
            <person name="Saif S."/>
            <person name="Shea T."/>
            <person name="Sisk P."/>
            <person name="Sykes S."/>
            <person name="Wortman J."/>
            <person name="Nusbaum C."/>
            <person name="Birren B."/>
        </authorList>
    </citation>
    <scope>NUCLEOTIDE SEQUENCE [LARGE SCALE GENOMIC DNA]</scope>
    <source>
        <strain evidence="12">WRAIR2</strain>
    </source>
</reference>
<dbReference type="STRING" id="7168.A0A182NSL3"/>
<evidence type="ECO:0000256" key="2">
    <source>
        <dbReference type="ARBA" id="ARBA00008685"/>
    </source>
</evidence>
<dbReference type="GO" id="GO:0005886">
    <property type="term" value="C:plasma membrane"/>
    <property type="evidence" value="ECO:0007669"/>
    <property type="project" value="UniProtKB-SubCell"/>
</dbReference>
<feature type="domain" description="Ionotropic glutamate receptor C-terminal" evidence="10">
    <location>
        <begin position="268"/>
        <end position="534"/>
    </location>
</feature>
<keyword evidence="5 9" id="KW-1133">Transmembrane helix</keyword>
<keyword evidence="12" id="KW-1185">Reference proteome</keyword>
<evidence type="ECO:0000256" key="3">
    <source>
        <dbReference type="ARBA" id="ARBA00022475"/>
    </source>
</evidence>
<feature type="domain" description="Ionotropic glutamate receptor C-terminal" evidence="10">
    <location>
        <begin position="825"/>
        <end position="1098"/>
    </location>
</feature>
<dbReference type="EnsemblMetazoa" id="ADIR010653-RA">
    <property type="protein sequence ID" value="ADIR010653-PA"/>
    <property type="gene ID" value="ADIR010653"/>
</dbReference>
<feature type="transmembrane region" description="Helical" evidence="9">
    <location>
        <begin position="327"/>
        <end position="348"/>
    </location>
</feature>
<dbReference type="InterPro" id="IPR001320">
    <property type="entry name" value="Iontro_rcpt_C"/>
</dbReference>
<feature type="transmembrane region" description="Helical" evidence="9">
    <location>
        <begin position="859"/>
        <end position="877"/>
    </location>
</feature>
<dbReference type="Gene3D" id="1.10.287.70">
    <property type="match status" value="2"/>
</dbReference>
<accession>A0A182NSL3</accession>
<keyword evidence="6 9" id="KW-0472">Membrane</keyword>
<keyword evidence="8" id="KW-0325">Glycoprotein</keyword>
<feature type="transmembrane region" description="Helical" evidence="9">
    <location>
        <begin position="1088"/>
        <end position="1112"/>
    </location>
</feature>
<dbReference type="Pfam" id="PF00060">
    <property type="entry name" value="Lig_chan"/>
    <property type="match status" value="2"/>
</dbReference>
<dbReference type="Proteomes" id="UP000075884">
    <property type="component" value="Unassembled WGS sequence"/>
</dbReference>
<evidence type="ECO:0000256" key="7">
    <source>
        <dbReference type="ARBA" id="ARBA00023170"/>
    </source>
</evidence>
<evidence type="ECO:0000259" key="10">
    <source>
        <dbReference type="Pfam" id="PF00060"/>
    </source>
</evidence>
<reference evidence="11" key="2">
    <citation type="submission" date="2020-05" db="UniProtKB">
        <authorList>
            <consortium name="EnsemblMetazoa"/>
        </authorList>
    </citation>
    <scope>IDENTIFICATION</scope>
    <source>
        <strain evidence="11">WRAIR2</strain>
    </source>
</reference>
<dbReference type="GO" id="GO:0015276">
    <property type="term" value="F:ligand-gated monoatomic ion channel activity"/>
    <property type="evidence" value="ECO:0007669"/>
    <property type="project" value="InterPro"/>
</dbReference>
<dbReference type="PANTHER" id="PTHR42643">
    <property type="entry name" value="IONOTROPIC RECEPTOR 20A-RELATED"/>
    <property type="match status" value="1"/>
</dbReference>